<feature type="binding site" evidence="14">
    <location>
        <position position="54"/>
    </location>
    <ligand>
        <name>Fe cation</name>
        <dbReference type="ChEBI" id="CHEBI:24875"/>
    </ligand>
</feature>
<evidence type="ECO:0000256" key="3">
    <source>
        <dbReference type="ARBA" id="ARBA00011738"/>
    </source>
</evidence>
<dbReference type="InterPro" id="IPR037005">
    <property type="entry name" value="LuxS_sf"/>
</dbReference>
<keyword evidence="8 14" id="KW-0071">Autoinducer synthesis</keyword>
<dbReference type="AlphaFoldDB" id="A0A0X8FAD1"/>
<comment type="catalytic activity">
    <reaction evidence="1 14">
        <text>S-(5-deoxy-D-ribos-5-yl)-L-homocysteine = (S)-4,5-dihydroxypentane-2,3-dione + L-homocysteine</text>
        <dbReference type="Rhea" id="RHEA:17753"/>
        <dbReference type="ChEBI" id="CHEBI:29484"/>
        <dbReference type="ChEBI" id="CHEBI:58195"/>
        <dbReference type="ChEBI" id="CHEBI:58199"/>
        <dbReference type="EC" id="4.4.1.21"/>
    </reaction>
</comment>
<evidence type="ECO:0000256" key="6">
    <source>
        <dbReference type="ARBA" id="ARBA00022654"/>
    </source>
</evidence>
<evidence type="ECO:0000256" key="11">
    <source>
        <dbReference type="ARBA" id="ARBA00024654"/>
    </source>
</evidence>
<reference evidence="16" key="2">
    <citation type="submission" date="2016-01" db="EMBL/GenBank/DDBJ databases">
        <title>Six Aerococcus type strain genome sequencing and assembly using PacBio and Illumina Hiseq.</title>
        <authorList>
            <person name="Carkaci D."/>
            <person name="Dargis R."/>
            <person name="Nielsen X.C."/>
            <person name="Skovgaard O."/>
            <person name="Fuursted K."/>
            <person name="Christensen J.J."/>
        </authorList>
    </citation>
    <scope>NUCLEOTIDE SEQUENCE [LARGE SCALE GENOMIC DNA]</scope>
    <source>
        <strain evidence="16">CCUG43001</strain>
    </source>
</reference>
<dbReference type="PIRSF" id="PIRSF006160">
    <property type="entry name" value="AI2"/>
    <property type="match status" value="1"/>
</dbReference>
<dbReference type="RefSeq" id="WP_067972725.1">
    <property type="nucleotide sequence ID" value="NZ_CP014160.1"/>
</dbReference>
<name>A0A0X8FAD1_9LACT</name>
<feature type="binding site" evidence="14">
    <location>
        <position position="58"/>
    </location>
    <ligand>
        <name>Fe cation</name>
        <dbReference type="ChEBI" id="CHEBI:24875"/>
    </ligand>
</feature>
<evidence type="ECO:0000313" key="15">
    <source>
        <dbReference type="EMBL" id="AMB93721.1"/>
    </source>
</evidence>
<dbReference type="EC" id="4.4.1.21" evidence="4 14"/>
<dbReference type="EMBL" id="CP014160">
    <property type="protein sequence ID" value="AMB93721.1"/>
    <property type="molecule type" value="Genomic_DNA"/>
</dbReference>
<dbReference type="GO" id="GO:0009372">
    <property type="term" value="P:quorum sensing"/>
    <property type="evidence" value="ECO:0007669"/>
    <property type="project" value="UniProtKB-UniRule"/>
</dbReference>
<comment type="subunit">
    <text evidence="3 14">Homodimer.</text>
</comment>
<evidence type="ECO:0000313" key="16">
    <source>
        <dbReference type="Proteomes" id="UP000069912"/>
    </source>
</evidence>
<dbReference type="InterPro" id="IPR003815">
    <property type="entry name" value="S-ribosylhomocysteinase"/>
</dbReference>
<comment type="function">
    <text evidence="11 14">Involved in the synthesis of autoinducer 2 (AI-2) which is secreted by bacteria and is used to communicate both the cell density and the metabolic potential of the environment. The regulation of gene expression in response to changes in cell density is called quorum sensing. Catalyzes the transformation of S-ribosylhomocysteine (RHC) to homocysteine (HC) and 4,5-dihydroxy-2,3-pentadione (DPD).</text>
</comment>
<dbReference type="SUPFAM" id="SSF63411">
    <property type="entry name" value="LuxS/MPP-like metallohydrolase"/>
    <property type="match status" value="1"/>
</dbReference>
<sequence length="160" mass="17846">MAKVESFELDHDAVKAPYVRLAGREEGAKGDVITKFDIRLTQPNHEAVPTAALHTIEHMSAGLIRDYVDGVIDLSPMGCRTGFYLLVWGGKTPEEIAVAFTKVLRDIVDSTWDDVQGVERKGCGNYKDHSLFGAQEWAKHILDQGFSKDPFERQVVEVTE</sequence>
<keyword evidence="6 14" id="KW-0673">Quorum sensing</keyword>
<evidence type="ECO:0000256" key="2">
    <source>
        <dbReference type="ARBA" id="ARBA00007311"/>
    </source>
</evidence>
<evidence type="ECO:0000256" key="10">
    <source>
        <dbReference type="ARBA" id="ARBA00023239"/>
    </source>
</evidence>
<organism evidence="15 16">
    <name type="scientific">Aerococcus sanguinicola</name>
    <dbReference type="NCBI Taxonomy" id="119206"/>
    <lineage>
        <taxon>Bacteria</taxon>
        <taxon>Bacillati</taxon>
        <taxon>Bacillota</taxon>
        <taxon>Bacilli</taxon>
        <taxon>Lactobacillales</taxon>
        <taxon>Aerococcaceae</taxon>
        <taxon>Aerococcus</taxon>
    </lineage>
</organism>
<dbReference type="Proteomes" id="UP000069912">
    <property type="component" value="Chromosome"/>
</dbReference>
<dbReference type="GO" id="GO:0043768">
    <property type="term" value="F:S-ribosylhomocysteine lyase activity"/>
    <property type="evidence" value="ECO:0007669"/>
    <property type="project" value="UniProtKB-UniRule"/>
</dbReference>
<dbReference type="PANTHER" id="PTHR35799">
    <property type="entry name" value="S-RIBOSYLHOMOCYSTEINE LYASE"/>
    <property type="match status" value="1"/>
</dbReference>
<evidence type="ECO:0000256" key="7">
    <source>
        <dbReference type="ARBA" id="ARBA00022723"/>
    </source>
</evidence>
<feature type="binding site" evidence="14">
    <location>
        <position position="123"/>
    </location>
    <ligand>
        <name>Fe cation</name>
        <dbReference type="ChEBI" id="CHEBI:24875"/>
    </ligand>
</feature>
<dbReference type="GeneID" id="92902961"/>
<dbReference type="GO" id="GO:0005506">
    <property type="term" value="F:iron ion binding"/>
    <property type="evidence" value="ECO:0007669"/>
    <property type="project" value="InterPro"/>
</dbReference>
<dbReference type="Gene3D" id="3.30.1360.80">
    <property type="entry name" value="S-ribosylhomocysteinase (LuxS)"/>
    <property type="match status" value="1"/>
</dbReference>
<dbReference type="NCBIfam" id="NF002606">
    <property type="entry name" value="PRK02260.2-4"/>
    <property type="match status" value="1"/>
</dbReference>
<protein>
    <recommendedName>
        <fullName evidence="5 14">S-ribosylhomocysteine lyase</fullName>
        <ecNumber evidence="4 14">4.4.1.21</ecNumber>
    </recommendedName>
    <alternativeName>
        <fullName evidence="12 14">AI-2 synthesis protein</fullName>
    </alternativeName>
    <alternativeName>
        <fullName evidence="13 14">Autoinducer-2 production protein LuxS</fullName>
    </alternativeName>
</protein>
<dbReference type="HAMAP" id="MF_00091">
    <property type="entry name" value="LuxS"/>
    <property type="match status" value="1"/>
</dbReference>
<evidence type="ECO:0000256" key="9">
    <source>
        <dbReference type="ARBA" id="ARBA00023004"/>
    </source>
</evidence>
<evidence type="ECO:0000256" key="8">
    <source>
        <dbReference type="ARBA" id="ARBA00022929"/>
    </source>
</evidence>
<keyword evidence="9 14" id="KW-0408">Iron</keyword>
<proteinExistence type="inferred from homology"/>
<evidence type="ECO:0000256" key="4">
    <source>
        <dbReference type="ARBA" id="ARBA00012240"/>
    </source>
</evidence>
<keyword evidence="16" id="KW-1185">Reference proteome</keyword>
<keyword evidence="7 14" id="KW-0479">Metal-binding</keyword>
<evidence type="ECO:0000256" key="13">
    <source>
        <dbReference type="ARBA" id="ARBA00031777"/>
    </source>
</evidence>
<dbReference type="KEGG" id="asan:AWM72_02625"/>
<dbReference type="PRINTS" id="PR01487">
    <property type="entry name" value="LUXSPROTEIN"/>
</dbReference>
<gene>
    <name evidence="14" type="primary">luxS</name>
    <name evidence="15" type="ORF">AWM72_02625</name>
</gene>
<evidence type="ECO:0000256" key="5">
    <source>
        <dbReference type="ARBA" id="ARBA00015130"/>
    </source>
</evidence>
<evidence type="ECO:0000256" key="12">
    <source>
        <dbReference type="ARBA" id="ARBA00030600"/>
    </source>
</evidence>
<accession>A0A0X8FAD1</accession>
<dbReference type="InterPro" id="IPR011249">
    <property type="entry name" value="Metalloenz_LuxS/M16"/>
</dbReference>
<comment type="cofactor">
    <cofactor evidence="14">
        <name>Fe cation</name>
        <dbReference type="ChEBI" id="CHEBI:24875"/>
    </cofactor>
    <text evidence="14">Binds 1 Fe cation per subunit.</text>
</comment>
<evidence type="ECO:0000256" key="14">
    <source>
        <dbReference type="HAMAP-Rule" id="MF_00091"/>
    </source>
</evidence>
<evidence type="ECO:0000256" key="1">
    <source>
        <dbReference type="ARBA" id="ARBA00000297"/>
    </source>
</evidence>
<comment type="similarity">
    <text evidence="2 14">Belongs to the LuxS family.</text>
</comment>
<keyword evidence="10 14" id="KW-0456">Lyase</keyword>
<dbReference type="PANTHER" id="PTHR35799:SF1">
    <property type="entry name" value="S-RIBOSYLHOMOCYSTEINE LYASE"/>
    <property type="match status" value="1"/>
</dbReference>
<dbReference type="Pfam" id="PF02664">
    <property type="entry name" value="LuxS"/>
    <property type="match status" value="1"/>
</dbReference>
<reference evidence="15 16" key="1">
    <citation type="journal article" date="2016" name="Genome Announc.">
        <title>Complete Genome Sequences of Aerococcus christensenii CCUG 28831T, Aerococcus sanguinicola CCUG 43001T, Aerococcus urinae CCUG 36881T, Aerococcus urinaeequi CCUG 28094T, Aerococcus urinaehominis CCUG 42038 BT, and Aerococcus viridans CCUG 4311T.</title>
        <authorList>
            <person name="Carkaci D."/>
            <person name="Dargis R."/>
            <person name="Nielsen X.C."/>
            <person name="Skovgaard O."/>
            <person name="Fuursted K."/>
            <person name="Christensen J.J."/>
        </authorList>
    </citation>
    <scope>NUCLEOTIDE SEQUENCE [LARGE SCALE GENOMIC DNA]</scope>
    <source>
        <strain evidence="15 16">CCUG43001</strain>
    </source>
</reference>